<gene>
    <name evidence="2" type="ORF">DSM106972_014100</name>
</gene>
<feature type="domain" description="Methyltransferase" evidence="1">
    <location>
        <begin position="65"/>
        <end position="175"/>
    </location>
</feature>
<name>A0A433VQE2_9CYAN</name>
<keyword evidence="2" id="KW-0808">Transferase</keyword>
<reference evidence="2" key="1">
    <citation type="submission" date="2018-12" db="EMBL/GenBank/DDBJ databases">
        <authorList>
            <person name="Will S."/>
            <person name="Neumann-Schaal M."/>
            <person name="Henke P."/>
        </authorList>
    </citation>
    <scope>NUCLEOTIDE SEQUENCE</scope>
    <source>
        <strain evidence="2">PCC 7102</strain>
    </source>
</reference>
<dbReference type="Pfam" id="PF13847">
    <property type="entry name" value="Methyltransf_31"/>
    <property type="match status" value="1"/>
</dbReference>
<evidence type="ECO:0000259" key="1">
    <source>
        <dbReference type="Pfam" id="PF13847"/>
    </source>
</evidence>
<dbReference type="Gene3D" id="3.40.50.150">
    <property type="entry name" value="Vaccinia Virus protein VP39"/>
    <property type="match status" value="1"/>
</dbReference>
<dbReference type="EMBL" id="RSCL01000003">
    <property type="protein sequence ID" value="RUT08242.1"/>
    <property type="molecule type" value="Genomic_DNA"/>
</dbReference>
<dbReference type="CDD" id="cd02440">
    <property type="entry name" value="AdoMet_MTases"/>
    <property type="match status" value="1"/>
</dbReference>
<keyword evidence="3" id="KW-1185">Reference proteome</keyword>
<keyword evidence="2" id="KW-0489">Methyltransferase</keyword>
<dbReference type="InterPro" id="IPR029063">
    <property type="entry name" value="SAM-dependent_MTases_sf"/>
</dbReference>
<dbReference type="PANTHER" id="PTHR45128:SF1">
    <property type="entry name" value="S-ADENOSYLMETHIONINE-DEPENDENT METHYLTRANSFERASE RV2258C"/>
    <property type="match status" value="1"/>
</dbReference>
<evidence type="ECO:0000313" key="3">
    <source>
        <dbReference type="Proteomes" id="UP000271624"/>
    </source>
</evidence>
<evidence type="ECO:0000313" key="2">
    <source>
        <dbReference type="EMBL" id="RUT08242.1"/>
    </source>
</evidence>
<dbReference type="GO" id="GO:0032259">
    <property type="term" value="P:methylation"/>
    <property type="evidence" value="ECO:0007669"/>
    <property type="project" value="UniProtKB-KW"/>
</dbReference>
<dbReference type="SUPFAM" id="SSF53335">
    <property type="entry name" value="S-adenosyl-L-methionine-dependent methyltransferases"/>
    <property type="match status" value="1"/>
</dbReference>
<sequence>MTAQIPTQQSVSASEMLEKIRQQFDNAPYPRVPIEKSPKDDANLLYFHNLTTSYYLRNQQVIDLKGKVILDAGCGTGYKTLILALANPEARIVGIDFSEESVRLAEKRLQFHGVDNVEFHVLLLEDLPKLGINFDYINCDDVLYLLEDATTGLQAMKSVLTPEGIIRANLHSSLQRANFFRAQKLFKFMGLMDNNPEEMELGIVRDIMKALKDGVLIKTQTWNPRSETENEAILANHMLVGDKGFTIPEFFAILRGAGLEFISMVNWMQWDVMELFKEPDNLPAYVAMCLPDLSDQEKLHLFELIHPNQRLLDLWCGHPEQGHSFTPIVEWTDSDWQNSKAYLHPQLKTPKFREDLTACVTELRAFPISQHLPLIRASSKY</sequence>
<organism evidence="2 3">
    <name type="scientific">Dulcicalothrix desertica PCC 7102</name>
    <dbReference type="NCBI Taxonomy" id="232991"/>
    <lineage>
        <taxon>Bacteria</taxon>
        <taxon>Bacillati</taxon>
        <taxon>Cyanobacteriota</taxon>
        <taxon>Cyanophyceae</taxon>
        <taxon>Nostocales</taxon>
        <taxon>Calotrichaceae</taxon>
        <taxon>Dulcicalothrix</taxon>
    </lineage>
</organism>
<proteinExistence type="predicted"/>
<dbReference type="RefSeq" id="WP_325052161.1">
    <property type="nucleotide sequence ID" value="NZ_RSCL01000003.1"/>
</dbReference>
<dbReference type="GO" id="GO:0008168">
    <property type="term" value="F:methyltransferase activity"/>
    <property type="evidence" value="ECO:0007669"/>
    <property type="project" value="UniProtKB-KW"/>
</dbReference>
<comment type="caution">
    <text evidence="2">The sequence shown here is derived from an EMBL/GenBank/DDBJ whole genome shotgun (WGS) entry which is preliminary data.</text>
</comment>
<dbReference type="Proteomes" id="UP000271624">
    <property type="component" value="Unassembled WGS sequence"/>
</dbReference>
<dbReference type="AlphaFoldDB" id="A0A433VQE2"/>
<protein>
    <submittedName>
        <fullName evidence="2">SAM-dependent methyltransferase</fullName>
    </submittedName>
</protein>
<dbReference type="InterPro" id="IPR025714">
    <property type="entry name" value="Methyltranfer_dom"/>
</dbReference>
<dbReference type="PANTHER" id="PTHR45128">
    <property type="entry name" value="METHYLTRANSFERASE TYPE 11"/>
    <property type="match status" value="1"/>
</dbReference>
<accession>A0A433VQE2</accession>
<dbReference type="InterPro" id="IPR053173">
    <property type="entry name" value="SAM-binding_MTase"/>
</dbReference>
<reference evidence="2" key="2">
    <citation type="journal article" date="2019" name="Genome Biol. Evol.">
        <title>Day and night: Metabolic profiles and evolutionary relationships of six axenic non-marine cyanobacteria.</title>
        <authorList>
            <person name="Will S.E."/>
            <person name="Henke P."/>
            <person name="Boedeker C."/>
            <person name="Huang S."/>
            <person name="Brinkmann H."/>
            <person name="Rohde M."/>
            <person name="Jarek M."/>
            <person name="Friedl T."/>
            <person name="Seufert S."/>
            <person name="Schumacher M."/>
            <person name="Overmann J."/>
            <person name="Neumann-Schaal M."/>
            <person name="Petersen J."/>
        </authorList>
    </citation>
    <scope>NUCLEOTIDE SEQUENCE [LARGE SCALE GENOMIC DNA]</scope>
    <source>
        <strain evidence="2">PCC 7102</strain>
    </source>
</reference>